<reference evidence="5 6" key="1">
    <citation type="submission" date="2019-01" db="EMBL/GenBank/DDBJ databases">
        <authorList>
            <person name="Ferrante I. M."/>
        </authorList>
    </citation>
    <scope>NUCLEOTIDE SEQUENCE [LARGE SCALE GENOMIC DNA]</scope>
    <source>
        <strain evidence="5 6">B856</strain>
    </source>
</reference>
<evidence type="ECO:0000256" key="3">
    <source>
        <dbReference type="SAM" id="SignalP"/>
    </source>
</evidence>
<evidence type="ECO:0000256" key="1">
    <source>
        <dbReference type="RuleBase" id="RU003651"/>
    </source>
</evidence>
<feature type="compositionally biased region" description="Low complexity" evidence="2">
    <location>
        <begin position="587"/>
        <end position="612"/>
    </location>
</feature>
<protein>
    <recommendedName>
        <fullName evidence="4">AAA+ ATPase domain-containing protein</fullName>
    </recommendedName>
</protein>
<feature type="chain" id="PRO_5019091184" description="AAA+ ATPase domain-containing protein" evidence="3">
    <location>
        <begin position="29"/>
        <end position="689"/>
    </location>
</feature>
<dbReference type="SMART" id="SM00382">
    <property type="entry name" value="AAA"/>
    <property type="match status" value="1"/>
</dbReference>
<evidence type="ECO:0000256" key="2">
    <source>
        <dbReference type="SAM" id="MobiDB-lite"/>
    </source>
</evidence>
<proteinExistence type="inferred from homology"/>
<dbReference type="SUPFAM" id="SSF52540">
    <property type="entry name" value="P-loop containing nucleoside triphosphate hydrolases"/>
    <property type="match status" value="1"/>
</dbReference>
<keyword evidence="1" id="KW-0547">Nucleotide-binding</keyword>
<feature type="signal peptide" evidence="3">
    <location>
        <begin position="1"/>
        <end position="28"/>
    </location>
</feature>
<dbReference type="InterPro" id="IPR050304">
    <property type="entry name" value="MT-severing_AAA_ATPase"/>
</dbReference>
<dbReference type="InterPro" id="IPR003959">
    <property type="entry name" value="ATPase_AAA_core"/>
</dbReference>
<dbReference type="Proteomes" id="UP000291116">
    <property type="component" value="Unassembled WGS sequence"/>
</dbReference>
<dbReference type="GO" id="GO:0005524">
    <property type="term" value="F:ATP binding"/>
    <property type="evidence" value="ECO:0007669"/>
    <property type="project" value="UniProtKB-KW"/>
</dbReference>
<organism evidence="5 6">
    <name type="scientific">Pseudo-nitzschia multistriata</name>
    <dbReference type="NCBI Taxonomy" id="183589"/>
    <lineage>
        <taxon>Eukaryota</taxon>
        <taxon>Sar</taxon>
        <taxon>Stramenopiles</taxon>
        <taxon>Ochrophyta</taxon>
        <taxon>Bacillariophyta</taxon>
        <taxon>Bacillariophyceae</taxon>
        <taxon>Bacillariophycidae</taxon>
        <taxon>Bacillariales</taxon>
        <taxon>Bacillariaceae</taxon>
        <taxon>Pseudo-nitzschia</taxon>
    </lineage>
</organism>
<dbReference type="Gene3D" id="1.10.8.60">
    <property type="match status" value="1"/>
</dbReference>
<dbReference type="GO" id="GO:0016887">
    <property type="term" value="F:ATP hydrolysis activity"/>
    <property type="evidence" value="ECO:0007669"/>
    <property type="project" value="InterPro"/>
</dbReference>
<evidence type="ECO:0000259" key="4">
    <source>
        <dbReference type="SMART" id="SM00382"/>
    </source>
</evidence>
<dbReference type="EMBL" id="CAACVS010000291">
    <property type="protein sequence ID" value="VEU40613.1"/>
    <property type="molecule type" value="Genomic_DNA"/>
</dbReference>
<sequence length="689" mass="76922">MTKDSGMNRAKLFLVLTILLLSTQPSDGEPFLVSSQSALPCDSGLFRFGAAQSNGNYSRRTSIHRGQYSLVSDRRQRQRYFARSSNGIRMRSLLSRIGSMLGSKESLNAKTQNFRFFASTSQHVRPDRSIPSALTSEDAFSSQSMVHGKIRKRPRWLRFPKVTSDQIRKFSSVVQYTAIAVICFELFFVLKDVFDEVLNDLQDLENRDAHSRKTNSGSGDFGNNRKVLSKHSVKKIVDWLEQKGADRLPPPSVAPAWTLAMAQELYKCNSLSLAGVERILLQITNAEAEFLGSCLLSSDNMADVNDDIGGLFAAKSAYHQLLVSSLSAWRDSCDDPSVNRNSSPYTKFVAKGNSNNGMVLWGPPGSGKSLLLRAIAKSSGLPTLMVTPALMQRTKSLEVLFSLIETLGSCAVVLDDLDGLFLVPQGNENASTRNFRSEWLQRWDDVSARPSSSDGRGLSKRCVLTVAATNRPWDVDIAAWRRLPNRIYIGLPNAEDRCDMLKKWSRDLPPIDDSVLQELVGATEGYLPSDLYQVLHYACQVGPVARRDKQLTIEDVRVGLSGLMPSRYSSQYVQQLQEFVGGGNGSAGRAQQQQQQQQQQGRQHGQQPPGGRQENDFMSSIEALPYREEGYCWQTPGGNYYQFQIPVDSQVLEAIQTILLHRFEWGPGEEEWDASDCYDEEEDDDYDGL</sequence>
<evidence type="ECO:0000313" key="6">
    <source>
        <dbReference type="Proteomes" id="UP000291116"/>
    </source>
</evidence>
<feature type="domain" description="AAA+ ATPase" evidence="4">
    <location>
        <begin position="354"/>
        <end position="493"/>
    </location>
</feature>
<dbReference type="OrthoDB" id="39734at2759"/>
<keyword evidence="3" id="KW-0732">Signal</keyword>
<keyword evidence="1" id="KW-0067">ATP-binding</keyword>
<name>A0A448ZEY6_9STRA</name>
<keyword evidence="6" id="KW-1185">Reference proteome</keyword>
<dbReference type="InterPro" id="IPR003593">
    <property type="entry name" value="AAA+_ATPase"/>
</dbReference>
<comment type="similarity">
    <text evidence="1">Belongs to the AAA ATPase family.</text>
</comment>
<evidence type="ECO:0000313" key="5">
    <source>
        <dbReference type="EMBL" id="VEU40613.1"/>
    </source>
</evidence>
<dbReference type="InterPro" id="IPR027417">
    <property type="entry name" value="P-loop_NTPase"/>
</dbReference>
<accession>A0A448ZEY6</accession>
<gene>
    <name evidence="5" type="ORF">PSNMU_V1.4_AUG-EV-PASAV3_0075140</name>
</gene>
<dbReference type="PROSITE" id="PS00674">
    <property type="entry name" value="AAA"/>
    <property type="match status" value="1"/>
</dbReference>
<dbReference type="Pfam" id="PF00004">
    <property type="entry name" value="AAA"/>
    <property type="match status" value="1"/>
</dbReference>
<dbReference type="Gene3D" id="3.40.50.300">
    <property type="entry name" value="P-loop containing nucleotide triphosphate hydrolases"/>
    <property type="match status" value="1"/>
</dbReference>
<dbReference type="AlphaFoldDB" id="A0A448ZEY6"/>
<dbReference type="PANTHER" id="PTHR23074">
    <property type="entry name" value="AAA DOMAIN-CONTAINING"/>
    <property type="match status" value="1"/>
</dbReference>
<dbReference type="PANTHER" id="PTHR23074:SF83">
    <property type="entry name" value="VACUOLAR PROTEIN SORTING-ASSOCIATED PROTEIN 4A"/>
    <property type="match status" value="1"/>
</dbReference>
<feature type="region of interest" description="Disordered" evidence="2">
    <location>
        <begin position="582"/>
        <end position="616"/>
    </location>
</feature>
<dbReference type="InterPro" id="IPR003960">
    <property type="entry name" value="ATPase_AAA_CS"/>
</dbReference>
<feature type="region of interest" description="Disordered" evidence="2">
    <location>
        <begin position="670"/>
        <end position="689"/>
    </location>
</feature>